<dbReference type="VEuPathDB" id="VectorBase:HLOH_064662"/>
<dbReference type="PANTHER" id="PTHR13230">
    <property type="entry name" value="GENERAL TRANSCRIPTION FACTOR IIIC, POLYPEPTIDE 5"/>
    <property type="match status" value="1"/>
</dbReference>
<dbReference type="AlphaFoldDB" id="A0A9J6GBM8"/>
<comment type="caution">
    <text evidence="8">The sequence shown here is derived from an EMBL/GenBank/DDBJ whole genome shotgun (WGS) entry which is preliminary data.</text>
</comment>
<dbReference type="InterPro" id="IPR040454">
    <property type="entry name" value="TF_IIIC_Tfc1/Sfc1"/>
</dbReference>
<sequence>MFYDHHDFRGYSLPWWSISLVGYASQFSKNIHKNEVWPSPRRSPEEREAAATKETGGITRDERLFLLLVLRHANSTMNEAPFNRRQLVLVEYPAVVRSTDRMINSLGGMELISKIYNDPSMALQIKFRPEDPYCKGARAKRVQASAIVLKVKKNRRGPTNHPTVSVEGVISTVYKFVEAADFQFLPMRKNGSGYKSLLSSLMPSSLVSTEWLKKDAELFIPPLRFSRAFCRSTKTNNVLDKQVRSLEEIEAIGSTERISDLCERFTAPDKHETSGGWGIHNLEGHLVNYASGIKFQDEEVPYEPKILAILRLESRPAGRKVKEKIQELFVRRPLWTRRALQVELQMSFADFMDALATVAYYFIDGPFSSVWVRLGFDPRKEPSTKIYQSLVFRLCEFGKFTPVTPKSTMDERLTCFIPGEVPAFRRMLYHAKDIQMDSVQKLIHANDGSETMCSLKDGWCEAGCMRKCRNLMVVALRDMQGSAPPQDEST</sequence>
<evidence type="ECO:0000313" key="8">
    <source>
        <dbReference type="EMBL" id="KAH9372813.1"/>
    </source>
</evidence>
<dbReference type="GO" id="GO:0005634">
    <property type="term" value="C:nucleus"/>
    <property type="evidence" value="ECO:0007669"/>
    <property type="project" value="UniProtKB-SubCell"/>
</dbReference>
<name>A0A9J6GBM8_HAELO</name>
<evidence type="ECO:0000256" key="5">
    <source>
        <dbReference type="SAM" id="MobiDB-lite"/>
    </source>
</evidence>
<dbReference type="OMA" id="KRNYSEY"/>
<comment type="subcellular location">
    <subcellularLocation>
        <location evidence="1">Nucleus</location>
    </subcellularLocation>
</comment>
<evidence type="ECO:0000256" key="4">
    <source>
        <dbReference type="ARBA" id="ARBA00023242"/>
    </source>
</evidence>
<organism evidence="8 9">
    <name type="scientific">Haemaphysalis longicornis</name>
    <name type="common">Bush tick</name>
    <dbReference type="NCBI Taxonomy" id="44386"/>
    <lineage>
        <taxon>Eukaryota</taxon>
        <taxon>Metazoa</taxon>
        <taxon>Ecdysozoa</taxon>
        <taxon>Arthropoda</taxon>
        <taxon>Chelicerata</taxon>
        <taxon>Arachnida</taxon>
        <taxon>Acari</taxon>
        <taxon>Parasitiformes</taxon>
        <taxon>Ixodida</taxon>
        <taxon>Ixodoidea</taxon>
        <taxon>Ixodidae</taxon>
        <taxon>Haemaphysalinae</taxon>
        <taxon>Haemaphysalis</taxon>
    </lineage>
</organism>
<dbReference type="Pfam" id="PF17682">
    <property type="entry name" value="Tau95_N"/>
    <property type="match status" value="1"/>
</dbReference>
<dbReference type="Gene3D" id="3.30.200.160">
    <property type="entry name" value="TFIIIC, subcomplex tauA, subunit Sfc1, barrel domain"/>
    <property type="match status" value="1"/>
</dbReference>
<proteinExistence type="predicted"/>
<evidence type="ECO:0000259" key="6">
    <source>
        <dbReference type="Pfam" id="PF09734"/>
    </source>
</evidence>
<dbReference type="PANTHER" id="PTHR13230:SF5">
    <property type="entry name" value="GENERAL TRANSCRIPTION FACTOR 3C POLYPEPTIDE 5"/>
    <property type="match status" value="1"/>
</dbReference>
<dbReference type="GO" id="GO:0001002">
    <property type="term" value="F:RNA polymerase III type 1 promoter sequence-specific DNA binding"/>
    <property type="evidence" value="ECO:0007669"/>
    <property type="project" value="TreeGrafter"/>
</dbReference>
<dbReference type="GO" id="GO:0001003">
    <property type="term" value="F:RNA polymerase III type 2 promoter sequence-specific DNA binding"/>
    <property type="evidence" value="ECO:0007669"/>
    <property type="project" value="TreeGrafter"/>
</dbReference>
<dbReference type="InterPro" id="IPR041499">
    <property type="entry name" value="Tfc1/Sfc1_N"/>
</dbReference>
<dbReference type="GO" id="GO:0006384">
    <property type="term" value="P:transcription initiation at RNA polymerase III promoter"/>
    <property type="evidence" value="ECO:0007669"/>
    <property type="project" value="InterPro"/>
</dbReference>
<dbReference type="Proteomes" id="UP000821853">
    <property type="component" value="Chromosome 4"/>
</dbReference>
<keyword evidence="2" id="KW-0238">DNA-binding</keyword>
<evidence type="ECO:0000313" key="9">
    <source>
        <dbReference type="Proteomes" id="UP000821853"/>
    </source>
</evidence>
<feature type="domain" description="Transcription factor IIIC subunit 5 HTH" evidence="6">
    <location>
        <begin position="277"/>
        <end position="393"/>
    </location>
</feature>
<evidence type="ECO:0000259" key="7">
    <source>
        <dbReference type="Pfam" id="PF17682"/>
    </source>
</evidence>
<keyword evidence="3" id="KW-0804">Transcription</keyword>
<evidence type="ECO:0000256" key="3">
    <source>
        <dbReference type="ARBA" id="ARBA00023163"/>
    </source>
</evidence>
<gene>
    <name evidence="8" type="ORF">HPB48_015880</name>
</gene>
<dbReference type="GO" id="GO:0000127">
    <property type="term" value="C:transcription factor TFIIIC complex"/>
    <property type="evidence" value="ECO:0007669"/>
    <property type="project" value="InterPro"/>
</dbReference>
<feature type="compositionally biased region" description="Basic and acidic residues" evidence="5">
    <location>
        <begin position="42"/>
        <end position="51"/>
    </location>
</feature>
<feature type="domain" description="Transcription factor IIIC subunit Tfc1/Sfc1 triple barrel" evidence="7">
    <location>
        <begin position="88"/>
        <end position="184"/>
    </location>
</feature>
<accession>A0A9J6GBM8</accession>
<evidence type="ECO:0000256" key="1">
    <source>
        <dbReference type="ARBA" id="ARBA00004123"/>
    </source>
</evidence>
<dbReference type="InterPro" id="IPR042536">
    <property type="entry name" value="TFIIIC_tauA_Sfc1"/>
</dbReference>
<reference evidence="8 9" key="1">
    <citation type="journal article" date="2020" name="Cell">
        <title>Large-Scale Comparative Analyses of Tick Genomes Elucidate Their Genetic Diversity and Vector Capacities.</title>
        <authorList>
            <consortium name="Tick Genome and Microbiome Consortium (TIGMIC)"/>
            <person name="Jia N."/>
            <person name="Wang J."/>
            <person name="Shi W."/>
            <person name="Du L."/>
            <person name="Sun Y."/>
            <person name="Zhan W."/>
            <person name="Jiang J.F."/>
            <person name="Wang Q."/>
            <person name="Zhang B."/>
            <person name="Ji P."/>
            <person name="Bell-Sakyi L."/>
            <person name="Cui X.M."/>
            <person name="Yuan T.T."/>
            <person name="Jiang B.G."/>
            <person name="Yang W.F."/>
            <person name="Lam T.T."/>
            <person name="Chang Q.C."/>
            <person name="Ding S.J."/>
            <person name="Wang X.J."/>
            <person name="Zhu J.G."/>
            <person name="Ruan X.D."/>
            <person name="Zhao L."/>
            <person name="Wei J.T."/>
            <person name="Ye R.Z."/>
            <person name="Que T.C."/>
            <person name="Du C.H."/>
            <person name="Zhou Y.H."/>
            <person name="Cheng J.X."/>
            <person name="Dai P.F."/>
            <person name="Guo W.B."/>
            <person name="Han X.H."/>
            <person name="Huang E.J."/>
            <person name="Li L.F."/>
            <person name="Wei W."/>
            <person name="Gao Y.C."/>
            <person name="Liu J.Z."/>
            <person name="Shao H.Z."/>
            <person name="Wang X."/>
            <person name="Wang C.C."/>
            <person name="Yang T.C."/>
            <person name="Huo Q.B."/>
            <person name="Li W."/>
            <person name="Chen H.Y."/>
            <person name="Chen S.E."/>
            <person name="Zhou L.G."/>
            <person name="Ni X.B."/>
            <person name="Tian J.H."/>
            <person name="Sheng Y."/>
            <person name="Liu T."/>
            <person name="Pan Y.S."/>
            <person name="Xia L.Y."/>
            <person name="Li J."/>
            <person name="Zhao F."/>
            <person name="Cao W.C."/>
        </authorList>
    </citation>
    <scope>NUCLEOTIDE SEQUENCE [LARGE SCALE GENOMIC DNA]</scope>
    <source>
        <strain evidence="8">HaeL-2018</strain>
    </source>
</reference>
<keyword evidence="9" id="KW-1185">Reference proteome</keyword>
<dbReference type="InterPro" id="IPR019136">
    <property type="entry name" value="TF_IIIC_su-5_HTH"/>
</dbReference>
<dbReference type="OrthoDB" id="5598268at2759"/>
<dbReference type="Pfam" id="PF09734">
    <property type="entry name" value="Tau95"/>
    <property type="match status" value="1"/>
</dbReference>
<protein>
    <submittedName>
        <fullName evidence="8">Uncharacterized protein</fullName>
    </submittedName>
</protein>
<evidence type="ECO:0000256" key="2">
    <source>
        <dbReference type="ARBA" id="ARBA00023125"/>
    </source>
</evidence>
<dbReference type="EMBL" id="JABSTR010000006">
    <property type="protein sequence ID" value="KAH9372813.1"/>
    <property type="molecule type" value="Genomic_DNA"/>
</dbReference>
<feature type="region of interest" description="Disordered" evidence="5">
    <location>
        <begin position="35"/>
        <end position="54"/>
    </location>
</feature>
<keyword evidence="4" id="KW-0539">Nucleus</keyword>